<proteinExistence type="predicted"/>
<dbReference type="STRING" id="97359.A0A550C444"/>
<gene>
    <name evidence="2" type="ORF">BD626DRAFT_608226</name>
</gene>
<dbReference type="OrthoDB" id="5876800at2759"/>
<evidence type="ECO:0000256" key="1">
    <source>
        <dbReference type="SAM" id="MobiDB-lite"/>
    </source>
</evidence>
<dbReference type="EMBL" id="VDMD01000028">
    <property type="protein sequence ID" value="TRM59486.1"/>
    <property type="molecule type" value="Genomic_DNA"/>
</dbReference>
<dbReference type="Proteomes" id="UP000320762">
    <property type="component" value="Unassembled WGS sequence"/>
</dbReference>
<feature type="compositionally biased region" description="Basic and acidic residues" evidence="1">
    <location>
        <begin position="19"/>
        <end position="33"/>
    </location>
</feature>
<accession>A0A550C444</accession>
<evidence type="ECO:0000313" key="2">
    <source>
        <dbReference type="EMBL" id="TRM59486.1"/>
    </source>
</evidence>
<feature type="compositionally biased region" description="Basic residues" evidence="1">
    <location>
        <begin position="66"/>
        <end position="75"/>
    </location>
</feature>
<comment type="caution">
    <text evidence="2">The sequence shown here is derived from an EMBL/GenBank/DDBJ whole genome shotgun (WGS) entry which is preliminary data.</text>
</comment>
<reference evidence="2 3" key="1">
    <citation type="journal article" date="2019" name="New Phytol.">
        <title>Comparative genomics reveals unique wood-decay strategies and fruiting body development in the Schizophyllaceae.</title>
        <authorList>
            <person name="Almasi E."/>
            <person name="Sahu N."/>
            <person name="Krizsan K."/>
            <person name="Balint B."/>
            <person name="Kovacs G.M."/>
            <person name="Kiss B."/>
            <person name="Cseklye J."/>
            <person name="Drula E."/>
            <person name="Henrissat B."/>
            <person name="Nagy I."/>
            <person name="Chovatia M."/>
            <person name="Adam C."/>
            <person name="LaButti K."/>
            <person name="Lipzen A."/>
            <person name="Riley R."/>
            <person name="Grigoriev I.V."/>
            <person name="Nagy L.G."/>
        </authorList>
    </citation>
    <scope>NUCLEOTIDE SEQUENCE [LARGE SCALE GENOMIC DNA]</scope>
    <source>
        <strain evidence="2 3">NL-1724</strain>
    </source>
</reference>
<evidence type="ECO:0000313" key="3">
    <source>
        <dbReference type="Proteomes" id="UP000320762"/>
    </source>
</evidence>
<feature type="non-terminal residue" evidence="2">
    <location>
        <position position="1"/>
    </location>
</feature>
<dbReference type="AlphaFoldDB" id="A0A550C444"/>
<organism evidence="2 3">
    <name type="scientific">Schizophyllum amplum</name>
    <dbReference type="NCBI Taxonomy" id="97359"/>
    <lineage>
        <taxon>Eukaryota</taxon>
        <taxon>Fungi</taxon>
        <taxon>Dikarya</taxon>
        <taxon>Basidiomycota</taxon>
        <taxon>Agaricomycotina</taxon>
        <taxon>Agaricomycetes</taxon>
        <taxon>Agaricomycetidae</taxon>
        <taxon>Agaricales</taxon>
        <taxon>Schizophyllaceae</taxon>
        <taxon>Schizophyllum</taxon>
    </lineage>
</organism>
<feature type="compositionally biased region" description="Basic and acidic residues" evidence="1">
    <location>
        <begin position="76"/>
        <end position="85"/>
    </location>
</feature>
<feature type="region of interest" description="Disordered" evidence="1">
    <location>
        <begin position="13"/>
        <end position="33"/>
    </location>
</feature>
<protein>
    <submittedName>
        <fullName evidence="2">Uncharacterized protein</fullName>
    </submittedName>
</protein>
<keyword evidence="3" id="KW-1185">Reference proteome</keyword>
<name>A0A550C444_9AGAR</name>
<sequence>LPTFSYLKRGYWNEGRSPLGKEAKEDIPSDRVKDAPALARELRWRLRLAAGEESDDERSSTPHLNGHSHLKRKRIKSETPDERPLFKNFKPKAWGKTTEEQNLVETKQVKVARPDDDGAWMERWVTWADPMEEDGAEEAQVQSKRTW</sequence>
<feature type="region of interest" description="Disordered" evidence="1">
    <location>
        <begin position="51"/>
        <end position="115"/>
    </location>
</feature>